<name>A0AAV5UV06_9BILA</name>
<dbReference type="InterPro" id="IPR000421">
    <property type="entry name" value="FA58C"/>
</dbReference>
<comment type="caution">
    <text evidence="3">The sequence shown here is derived from an EMBL/GenBank/DDBJ whole genome shotgun (WGS) entry which is preliminary data.</text>
</comment>
<dbReference type="InterPro" id="IPR011333">
    <property type="entry name" value="SKP1/BTB/POZ_sf"/>
</dbReference>
<dbReference type="GO" id="GO:0008344">
    <property type="term" value="P:adult locomotory behavior"/>
    <property type="evidence" value="ECO:0007669"/>
    <property type="project" value="TreeGrafter"/>
</dbReference>
<dbReference type="Pfam" id="PF00754">
    <property type="entry name" value="F5_F8_type_C"/>
    <property type="match status" value="1"/>
</dbReference>
<feature type="non-terminal residue" evidence="3">
    <location>
        <position position="1"/>
    </location>
</feature>
<gene>
    <name evidence="3" type="ORF">PFISCL1PPCAC_2417</name>
</gene>
<reference evidence="3" key="1">
    <citation type="submission" date="2023-10" db="EMBL/GenBank/DDBJ databases">
        <title>Genome assembly of Pristionchus species.</title>
        <authorList>
            <person name="Yoshida K."/>
            <person name="Sommer R.J."/>
        </authorList>
    </citation>
    <scope>NUCLEOTIDE SEQUENCE</scope>
    <source>
        <strain evidence="3">RS5133</strain>
    </source>
</reference>
<dbReference type="FunFam" id="2.60.120.260:FF:000051">
    <property type="entry name" value="BTB/POZ domain-containing protein 9"/>
    <property type="match status" value="1"/>
</dbReference>
<dbReference type="SMART" id="SM00225">
    <property type="entry name" value="BTB"/>
    <property type="match status" value="1"/>
</dbReference>
<evidence type="ECO:0000313" key="4">
    <source>
        <dbReference type="Proteomes" id="UP001432322"/>
    </source>
</evidence>
<dbReference type="InterPro" id="IPR008979">
    <property type="entry name" value="Galactose-bd-like_sf"/>
</dbReference>
<evidence type="ECO:0008006" key="5">
    <source>
        <dbReference type="Google" id="ProtNLM"/>
    </source>
</evidence>
<dbReference type="Gene3D" id="2.60.120.260">
    <property type="entry name" value="Galactose-binding domain-like"/>
    <property type="match status" value="2"/>
</dbReference>
<evidence type="ECO:0000313" key="3">
    <source>
        <dbReference type="EMBL" id="GMT11120.1"/>
    </source>
</evidence>
<keyword evidence="4" id="KW-1185">Reference proteome</keyword>
<proteinExistence type="predicted"/>
<accession>A0AAV5UV06</accession>
<dbReference type="GO" id="GO:0005737">
    <property type="term" value="C:cytoplasm"/>
    <property type="evidence" value="ECO:0007669"/>
    <property type="project" value="TreeGrafter"/>
</dbReference>
<dbReference type="SUPFAM" id="SSF54695">
    <property type="entry name" value="POZ domain"/>
    <property type="match status" value="1"/>
</dbReference>
<dbReference type="AlphaFoldDB" id="A0AAV5UV06"/>
<dbReference type="SUPFAM" id="SSF49785">
    <property type="entry name" value="Galactose-binding domain-like"/>
    <property type="match status" value="2"/>
</dbReference>
<dbReference type="InterPro" id="IPR052407">
    <property type="entry name" value="BTB_POZ_domain_cont_9"/>
</dbReference>
<dbReference type="EMBL" id="BTSY01000001">
    <property type="protein sequence ID" value="GMT11120.1"/>
    <property type="molecule type" value="Genomic_DNA"/>
</dbReference>
<dbReference type="GO" id="GO:0048512">
    <property type="term" value="P:circadian behavior"/>
    <property type="evidence" value="ECO:0007669"/>
    <property type="project" value="TreeGrafter"/>
</dbReference>
<dbReference type="Pfam" id="PF00651">
    <property type="entry name" value="BTB"/>
    <property type="match status" value="1"/>
</dbReference>
<dbReference type="PANTHER" id="PTHR46306">
    <property type="entry name" value="BTB/POZ DOMAIN-CONTAINING PROTEIN 9"/>
    <property type="match status" value="1"/>
</dbReference>
<dbReference type="GO" id="GO:0050804">
    <property type="term" value="P:modulation of chemical synaptic transmission"/>
    <property type="evidence" value="ECO:0007669"/>
    <property type="project" value="TreeGrafter"/>
</dbReference>
<dbReference type="PROSITE" id="PS50022">
    <property type="entry name" value="FA58C_3"/>
    <property type="match status" value="1"/>
</dbReference>
<dbReference type="InterPro" id="IPR000210">
    <property type="entry name" value="BTB/POZ_dom"/>
</dbReference>
<dbReference type="PANTHER" id="PTHR46306:SF1">
    <property type="entry name" value="BTB_POZ DOMAIN-CONTAINING PROTEIN 9"/>
    <property type="match status" value="1"/>
</dbReference>
<dbReference type="PROSITE" id="PS50097">
    <property type="entry name" value="BTB"/>
    <property type="match status" value="1"/>
</dbReference>
<sequence length="599" mass="67618">VRFCVMSAFRGEEAAFAQTENATDESIHPHESIVHVEDLSEQFGNLFLSDELSDVTLRVEGKDLRAHRVVLAARSNYFRCLFFGGMREEKEELVELKETPLEPFTDLLKYIYTGRLCLHGMSEEHILDILALSNRCNFERLQDDIALYFRKTLSTRNVCTVLHASQLYSLPSLTEACFLFADRNASEILLSQAFMGLSPSAIEELITRDSFCAREIEIFRAITRWNEARPDEPSSSLSSLVSRLRLPLISLDELLNVVRPSGLIESDAILDAIKEQSETTSSNLTHRGFLTPNTNVATSSTATVISGESPSALLLSPESSAIQDGDRVFTRHTIEEGSEGIVVELCNSYIINKIVFLLWDRPDREPRMYSYYVEVSVDKKDWARVIDHTKYLCRSKQNLLFPPRAVKYIRLVGTHNTLNRIFHVVHLEAIYSTEPINVDPVTKLTIPSTNVASIDRNALVIEGVSRCRNALLNGETNQYDWDNGYTCHQLGSGSITVQLPQPFLVSSIRLLLWDCDERSYSFYIEVSVNQQQWKKVVDKVNEECRSWQYAEFPPEPVVFIRIIGTHNSANEVFHCVHLECPASPLVVGDAQAAPSSASP</sequence>
<dbReference type="Proteomes" id="UP001432322">
    <property type="component" value="Unassembled WGS sequence"/>
</dbReference>
<evidence type="ECO:0000259" key="2">
    <source>
        <dbReference type="PROSITE" id="PS50097"/>
    </source>
</evidence>
<dbReference type="Gene3D" id="3.30.710.10">
    <property type="entry name" value="Potassium Channel Kv1.1, Chain A"/>
    <property type="match status" value="1"/>
</dbReference>
<protein>
    <recommendedName>
        <fullName evidence="5">BTB/POZ domain-containing protein 9</fullName>
    </recommendedName>
</protein>
<dbReference type="FunFam" id="1.25.40.420:FF:000005">
    <property type="entry name" value="BTB/POZ domain-containing protein 9"/>
    <property type="match status" value="1"/>
</dbReference>
<dbReference type="InterPro" id="IPR011705">
    <property type="entry name" value="BACK"/>
</dbReference>
<dbReference type="SMART" id="SM00875">
    <property type="entry name" value="BACK"/>
    <property type="match status" value="1"/>
</dbReference>
<evidence type="ECO:0000259" key="1">
    <source>
        <dbReference type="PROSITE" id="PS50022"/>
    </source>
</evidence>
<organism evidence="3 4">
    <name type="scientific">Pristionchus fissidentatus</name>
    <dbReference type="NCBI Taxonomy" id="1538716"/>
    <lineage>
        <taxon>Eukaryota</taxon>
        <taxon>Metazoa</taxon>
        <taxon>Ecdysozoa</taxon>
        <taxon>Nematoda</taxon>
        <taxon>Chromadorea</taxon>
        <taxon>Rhabditida</taxon>
        <taxon>Rhabditina</taxon>
        <taxon>Diplogasteromorpha</taxon>
        <taxon>Diplogasteroidea</taxon>
        <taxon>Neodiplogasteridae</taxon>
        <taxon>Pristionchus</taxon>
    </lineage>
</organism>
<dbReference type="Gene3D" id="1.25.40.420">
    <property type="match status" value="1"/>
</dbReference>
<feature type="domain" description="F5/8 type C" evidence="1">
    <location>
        <begin position="279"/>
        <end position="432"/>
    </location>
</feature>
<feature type="domain" description="BTB" evidence="2">
    <location>
        <begin position="53"/>
        <end position="120"/>
    </location>
</feature>
<dbReference type="Pfam" id="PF07707">
    <property type="entry name" value="BACK"/>
    <property type="match status" value="1"/>
</dbReference>